<gene>
    <name evidence="4" type="ORF">FCI23_01390</name>
</gene>
<sequence>MDKTHMPLAPHLAPPTPPVPLAGLLARADLGLRQVAGPRDDGTEILWVHTSELEDPGPYLLGGELLLSAGVHFDSASGSGAYLDRYVARAAEAGAAALGFGLAPVHDETPRALIAACDRYDLPLVEVPPQTPFTAVTRAVWQAMAEVRHRELRRLTEAQQSLAAAAARPAPVPAVLRQLAQRLGGWTALIARDGAELYEAGPRPGEGASEAAKRLAAVVRPADATGPSGIGSGTTPARRRDAPSSATDTVGATSLAGYALAGGTPGAGLALVIATARRDPADHAIAGIAVVLLSLLTGRYRGPADADRATALVRLLLGARPGDIEPVLSGHGAAGGGPQQWTVVHGSPRGGGRGGEQEAPAQALAASALAAGLGTALVDPGGAAGATVRLLLPADREVTAQAGWTLGVSGPVSLADLATADAEAERALRRAVANRTAMAQGRNGGTGVTGLVAPKEARAHARSTLAPVLDSPVLAETLRTWLALHGSWDRTAVALEVHRNTVRQRIGRAAALLEADLDNPDTRMDLWFALRWL</sequence>
<dbReference type="InterPro" id="IPR012914">
    <property type="entry name" value="PucR_dom"/>
</dbReference>
<accession>A0A4U0STI0</accession>
<dbReference type="EMBL" id="SUMC01000001">
    <property type="protein sequence ID" value="TKA13382.1"/>
    <property type="molecule type" value="Genomic_DNA"/>
</dbReference>
<evidence type="ECO:0000256" key="1">
    <source>
        <dbReference type="SAM" id="MobiDB-lite"/>
    </source>
</evidence>
<proteinExistence type="predicted"/>
<dbReference type="OrthoDB" id="8450798at2"/>
<keyword evidence="5" id="KW-1185">Reference proteome</keyword>
<evidence type="ECO:0000313" key="5">
    <source>
        <dbReference type="Proteomes" id="UP000305778"/>
    </source>
</evidence>
<organism evidence="4 5">
    <name type="scientific">Actinacidiphila oryziradicis</name>
    <dbReference type="NCBI Taxonomy" id="2571141"/>
    <lineage>
        <taxon>Bacteria</taxon>
        <taxon>Bacillati</taxon>
        <taxon>Actinomycetota</taxon>
        <taxon>Actinomycetes</taxon>
        <taxon>Kitasatosporales</taxon>
        <taxon>Streptomycetaceae</taxon>
        <taxon>Actinacidiphila</taxon>
    </lineage>
</organism>
<feature type="domain" description="Purine catabolism PurC-like" evidence="2">
    <location>
        <begin position="25"/>
        <end position="143"/>
    </location>
</feature>
<dbReference type="PANTHER" id="PTHR33744:SF1">
    <property type="entry name" value="DNA-BINDING TRANSCRIPTIONAL ACTIVATOR ADER"/>
    <property type="match status" value="1"/>
</dbReference>
<reference evidence="4 5" key="1">
    <citation type="submission" date="2019-04" db="EMBL/GenBank/DDBJ databases">
        <title>Streptomyces oryziradicis sp. nov., a novel actinomycete isolated from rhizosphere soil of rice (Oryza sativa L.).</title>
        <authorList>
            <person name="Li C."/>
        </authorList>
    </citation>
    <scope>NUCLEOTIDE SEQUENCE [LARGE SCALE GENOMIC DNA]</scope>
    <source>
        <strain evidence="4 5">NEAU-C40</strain>
    </source>
</reference>
<protein>
    <submittedName>
        <fullName evidence="4">PucR family transcriptional regulator</fullName>
    </submittedName>
</protein>
<dbReference type="RefSeq" id="WP_136721542.1">
    <property type="nucleotide sequence ID" value="NZ_SUMC01000001.1"/>
</dbReference>
<comment type="caution">
    <text evidence="4">The sequence shown here is derived from an EMBL/GenBank/DDBJ whole genome shotgun (WGS) entry which is preliminary data.</text>
</comment>
<dbReference type="Pfam" id="PF13556">
    <property type="entry name" value="HTH_30"/>
    <property type="match status" value="1"/>
</dbReference>
<feature type="domain" description="PucR C-terminal helix-turn-helix" evidence="3">
    <location>
        <begin position="474"/>
        <end position="531"/>
    </location>
</feature>
<dbReference type="Pfam" id="PF07905">
    <property type="entry name" value="PucR"/>
    <property type="match status" value="1"/>
</dbReference>
<dbReference type="InterPro" id="IPR025736">
    <property type="entry name" value="PucR_C-HTH_dom"/>
</dbReference>
<evidence type="ECO:0000259" key="2">
    <source>
        <dbReference type="Pfam" id="PF07905"/>
    </source>
</evidence>
<evidence type="ECO:0000313" key="4">
    <source>
        <dbReference type="EMBL" id="TKA13382.1"/>
    </source>
</evidence>
<dbReference type="Proteomes" id="UP000305778">
    <property type="component" value="Unassembled WGS sequence"/>
</dbReference>
<dbReference type="Gene3D" id="1.10.10.2840">
    <property type="entry name" value="PucR C-terminal helix-turn-helix domain"/>
    <property type="match status" value="1"/>
</dbReference>
<evidence type="ECO:0000259" key="3">
    <source>
        <dbReference type="Pfam" id="PF13556"/>
    </source>
</evidence>
<dbReference type="AlphaFoldDB" id="A0A4U0STI0"/>
<dbReference type="PANTHER" id="PTHR33744">
    <property type="entry name" value="CARBOHYDRATE DIACID REGULATOR"/>
    <property type="match status" value="1"/>
</dbReference>
<name>A0A4U0STI0_9ACTN</name>
<dbReference type="InterPro" id="IPR051448">
    <property type="entry name" value="CdaR-like_regulators"/>
</dbReference>
<feature type="region of interest" description="Disordered" evidence="1">
    <location>
        <begin position="222"/>
        <end position="248"/>
    </location>
</feature>
<dbReference type="InterPro" id="IPR042070">
    <property type="entry name" value="PucR_C-HTH_sf"/>
</dbReference>